<dbReference type="InterPro" id="IPR036392">
    <property type="entry name" value="PLAT/LH2_dom_sf"/>
</dbReference>
<reference evidence="8 9" key="1">
    <citation type="journal article" date="2014" name="Genome Biol. Evol.">
        <title>The genome of the myxosporean Thelohanellus kitauei shows adaptations to nutrient acquisition within its fish host.</title>
        <authorList>
            <person name="Yang Y."/>
            <person name="Xiong J."/>
            <person name="Zhou Z."/>
            <person name="Huo F."/>
            <person name="Miao W."/>
            <person name="Ran C."/>
            <person name="Liu Y."/>
            <person name="Zhang J."/>
            <person name="Feng J."/>
            <person name="Wang M."/>
            <person name="Wang M."/>
            <person name="Wang L."/>
            <person name="Yao B."/>
        </authorList>
    </citation>
    <scope>NUCLEOTIDE SEQUENCE [LARGE SCALE GENOMIC DNA]</scope>
    <source>
        <strain evidence="8">Wuqing</strain>
    </source>
</reference>
<organism evidence="8 9">
    <name type="scientific">Thelohanellus kitauei</name>
    <name type="common">Myxosporean</name>
    <dbReference type="NCBI Taxonomy" id="669202"/>
    <lineage>
        <taxon>Eukaryota</taxon>
        <taxon>Metazoa</taxon>
        <taxon>Cnidaria</taxon>
        <taxon>Myxozoa</taxon>
        <taxon>Myxosporea</taxon>
        <taxon>Bivalvulida</taxon>
        <taxon>Platysporina</taxon>
        <taxon>Myxobolidae</taxon>
        <taxon>Thelohanellus</taxon>
    </lineage>
</organism>
<evidence type="ECO:0000259" key="7">
    <source>
        <dbReference type="PROSITE" id="PS51393"/>
    </source>
</evidence>
<dbReference type="InterPro" id="IPR000907">
    <property type="entry name" value="LipOase"/>
</dbReference>
<keyword evidence="3" id="KW-0560">Oxidoreductase</keyword>
<dbReference type="InterPro" id="IPR001024">
    <property type="entry name" value="PLAT/LH2_dom"/>
</dbReference>
<protein>
    <submittedName>
        <fullName evidence="8">Arachidonate 5-lipoxygenase</fullName>
    </submittedName>
</protein>
<accession>A0A0C2MFE7</accession>
<evidence type="ECO:0000313" key="8">
    <source>
        <dbReference type="EMBL" id="KII65886.1"/>
    </source>
</evidence>
<evidence type="ECO:0000256" key="2">
    <source>
        <dbReference type="ARBA" id="ARBA00022964"/>
    </source>
</evidence>
<dbReference type="Proteomes" id="UP000031668">
    <property type="component" value="Unassembled WGS sequence"/>
</dbReference>
<dbReference type="Gene3D" id="2.60.60.20">
    <property type="entry name" value="PLAT/LH2 domain"/>
    <property type="match status" value="1"/>
</dbReference>
<dbReference type="PROSITE" id="PS51393">
    <property type="entry name" value="LIPOXYGENASE_3"/>
    <property type="match status" value="1"/>
</dbReference>
<evidence type="ECO:0000256" key="4">
    <source>
        <dbReference type="ARBA" id="ARBA00023098"/>
    </source>
</evidence>
<dbReference type="InterPro" id="IPR036226">
    <property type="entry name" value="LipOase_C_sf"/>
</dbReference>
<dbReference type="PROSITE" id="PS50095">
    <property type="entry name" value="PLAT"/>
    <property type="match status" value="1"/>
</dbReference>
<gene>
    <name evidence="8" type="ORF">RF11_03280</name>
</gene>
<dbReference type="AlphaFoldDB" id="A0A0C2MFE7"/>
<feature type="domain" description="PLAT" evidence="6">
    <location>
        <begin position="14"/>
        <end position="142"/>
    </location>
</feature>
<evidence type="ECO:0000256" key="3">
    <source>
        <dbReference type="ARBA" id="ARBA00023002"/>
    </source>
</evidence>
<dbReference type="GO" id="GO:0046872">
    <property type="term" value="F:metal ion binding"/>
    <property type="evidence" value="ECO:0007669"/>
    <property type="project" value="UniProtKB-KW"/>
</dbReference>
<dbReference type="InterPro" id="IPR013819">
    <property type="entry name" value="LipOase_C"/>
</dbReference>
<evidence type="ECO:0000256" key="1">
    <source>
        <dbReference type="ARBA" id="ARBA00022723"/>
    </source>
</evidence>
<feature type="domain" description="Lipoxygenase" evidence="7">
    <location>
        <begin position="205"/>
        <end position="314"/>
    </location>
</feature>
<keyword evidence="4" id="KW-0443">Lipid metabolism</keyword>
<dbReference type="SUPFAM" id="SSF49723">
    <property type="entry name" value="Lipase/lipooxygenase domain (PLAT/LH2 domain)"/>
    <property type="match status" value="1"/>
</dbReference>
<dbReference type="GO" id="GO:0034440">
    <property type="term" value="P:lipid oxidation"/>
    <property type="evidence" value="ECO:0007669"/>
    <property type="project" value="InterPro"/>
</dbReference>
<dbReference type="OrthoDB" id="407298at2759"/>
<dbReference type="Pfam" id="PF01477">
    <property type="entry name" value="PLAT"/>
    <property type="match status" value="1"/>
</dbReference>
<sequence length="314" mass="36643">MGQSCSLCECGEEDFYIVETKTGDIKGMGSLSTVYITLVNTLNECSEFTALNGFFLTAFKKGSWDRFRITPKFTFLPIKKIIIGRRDDDVSEAWFLEMVRICRHPIDTQNNVSNPDHNWQIFPVQRWVKCNQFISITEGDCFLPQNDENRDQRIYELTYYQSCYRFNHISGIPPQCLEIPLDEIHSNYMKWDIMQRKIKIFNKFSLHEMATNESWKNDEERLKLFSPEGTLKIPSSLHPKLDDGYFVFQRLGGCYPTAIKLCKEIPKNVSITPQIIEPFLEGFTLQEAMEKDHLFCVDHKIMKGIRSVCTGMEY</sequence>
<comment type="caution">
    <text evidence="8">The sequence shown here is derived from an EMBL/GenBank/DDBJ whole genome shotgun (WGS) entry which is preliminary data.</text>
</comment>
<dbReference type="Gene3D" id="3.10.450.60">
    <property type="match status" value="1"/>
</dbReference>
<keyword evidence="2" id="KW-0223">Dioxygenase</keyword>
<keyword evidence="1" id="KW-0479">Metal-binding</keyword>
<evidence type="ECO:0000313" key="9">
    <source>
        <dbReference type="Proteomes" id="UP000031668"/>
    </source>
</evidence>
<name>A0A0C2MFE7_THEKT</name>
<keyword evidence="9" id="KW-1185">Reference proteome</keyword>
<dbReference type="GO" id="GO:0016702">
    <property type="term" value="F:oxidoreductase activity, acting on single donors with incorporation of molecular oxygen, incorporation of two atoms of oxygen"/>
    <property type="evidence" value="ECO:0007669"/>
    <property type="project" value="InterPro"/>
</dbReference>
<comment type="caution">
    <text evidence="5">Lacks conserved residue(s) required for the propagation of feature annotation.</text>
</comment>
<proteinExistence type="predicted"/>
<dbReference type="PANTHER" id="PTHR11771">
    <property type="entry name" value="LIPOXYGENASE"/>
    <property type="match status" value="1"/>
</dbReference>
<evidence type="ECO:0000256" key="5">
    <source>
        <dbReference type="PROSITE-ProRule" id="PRU00152"/>
    </source>
</evidence>
<evidence type="ECO:0000259" key="6">
    <source>
        <dbReference type="PROSITE" id="PS50095"/>
    </source>
</evidence>
<dbReference type="SUPFAM" id="SSF48484">
    <property type="entry name" value="Lipoxigenase"/>
    <property type="match status" value="1"/>
</dbReference>
<dbReference type="EMBL" id="JWZT01003673">
    <property type="protein sequence ID" value="KII65886.1"/>
    <property type="molecule type" value="Genomic_DNA"/>
</dbReference>
<dbReference type="OMA" id="HEMATNE"/>